<dbReference type="GO" id="GO:0003676">
    <property type="term" value="F:nucleic acid binding"/>
    <property type="evidence" value="ECO:0007669"/>
    <property type="project" value="InterPro"/>
</dbReference>
<name>A0A4U0VQ31_9PEZI</name>
<proteinExistence type="predicted"/>
<gene>
    <name evidence="2" type="ORF">B0A55_12756</name>
</gene>
<sequence length="124" mass="14518">MIRDSSYKTESLNDTLKVGFGEQTRMFDYPEPGSDCGYTSVRPEEPKSEPLGSCNVRRARRRRWQVVKDNGKHLFDPQQGGSYGVFDQRPLSKDIKEYCIQDVTFMPHLRDIYRRKLLEVKNRA</sequence>
<dbReference type="PANTHER" id="PTHR43040">
    <property type="entry name" value="RIBONUCLEASE D"/>
    <property type="match status" value="1"/>
</dbReference>
<dbReference type="Proteomes" id="UP000309340">
    <property type="component" value="Unassembled WGS sequence"/>
</dbReference>
<keyword evidence="3" id="KW-1185">Reference proteome</keyword>
<feature type="region of interest" description="Disordered" evidence="1">
    <location>
        <begin position="29"/>
        <end position="52"/>
    </location>
</feature>
<reference evidence="2 3" key="1">
    <citation type="submission" date="2017-03" db="EMBL/GenBank/DDBJ databases">
        <title>Genomes of endolithic fungi from Antarctica.</title>
        <authorList>
            <person name="Coleine C."/>
            <person name="Masonjones S."/>
            <person name="Stajich J.E."/>
        </authorList>
    </citation>
    <scope>NUCLEOTIDE SEQUENCE [LARGE SCALE GENOMIC DNA]</scope>
    <source>
        <strain evidence="2 3">CCFEE 5184</strain>
    </source>
</reference>
<evidence type="ECO:0000313" key="2">
    <source>
        <dbReference type="EMBL" id="TKA51202.1"/>
    </source>
</evidence>
<protein>
    <submittedName>
        <fullName evidence="2">Uncharacterized protein</fullName>
    </submittedName>
</protein>
<dbReference type="STRING" id="329884.A0A4U0VQ31"/>
<evidence type="ECO:0000256" key="1">
    <source>
        <dbReference type="SAM" id="MobiDB-lite"/>
    </source>
</evidence>
<dbReference type="OrthoDB" id="26838at2759"/>
<comment type="caution">
    <text evidence="2">The sequence shown here is derived from an EMBL/GenBank/DDBJ whole genome shotgun (WGS) entry which is preliminary data.</text>
</comment>
<dbReference type="EMBL" id="NAJQ01001910">
    <property type="protein sequence ID" value="TKA51202.1"/>
    <property type="molecule type" value="Genomic_DNA"/>
</dbReference>
<dbReference type="Gene3D" id="3.30.420.10">
    <property type="entry name" value="Ribonuclease H-like superfamily/Ribonuclease H"/>
    <property type="match status" value="1"/>
</dbReference>
<evidence type="ECO:0000313" key="3">
    <source>
        <dbReference type="Proteomes" id="UP000309340"/>
    </source>
</evidence>
<accession>A0A4U0VQ31</accession>
<organism evidence="2 3">
    <name type="scientific">Friedmanniomyces simplex</name>
    <dbReference type="NCBI Taxonomy" id="329884"/>
    <lineage>
        <taxon>Eukaryota</taxon>
        <taxon>Fungi</taxon>
        <taxon>Dikarya</taxon>
        <taxon>Ascomycota</taxon>
        <taxon>Pezizomycotina</taxon>
        <taxon>Dothideomycetes</taxon>
        <taxon>Dothideomycetidae</taxon>
        <taxon>Mycosphaerellales</taxon>
        <taxon>Teratosphaeriaceae</taxon>
        <taxon>Friedmanniomyces</taxon>
    </lineage>
</organism>
<dbReference type="InterPro" id="IPR036397">
    <property type="entry name" value="RNaseH_sf"/>
</dbReference>
<dbReference type="PANTHER" id="PTHR43040:SF1">
    <property type="entry name" value="RIBONUCLEASE D"/>
    <property type="match status" value="1"/>
</dbReference>
<dbReference type="AlphaFoldDB" id="A0A4U0VQ31"/>